<sequence>MSTPAPAAKPSPQQNGTPEVHLAERQLHEMSIEEQKDLYGNEDTLNRYFVNLAGRIRDSVATGYLLPERT</sequence>
<dbReference type="OrthoDB" id="4045009at2759"/>
<dbReference type="KEGG" id="kng:KNAG_0E03920"/>
<evidence type="ECO:0000313" key="1">
    <source>
        <dbReference type="EMBL" id="CCK70646.1"/>
    </source>
</evidence>
<dbReference type="Proteomes" id="UP000006310">
    <property type="component" value="Chromosome 5"/>
</dbReference>
<dbReference type="RefSeq" id="XP_022464892.1">
    <property type="nucleotide sequence ID" value="XM_022608391.1"/>
</dbReference>
<dbReference type="eggNOG" id="ENOG502T1MM">
    <property type="taxonomic scope" value="Eukaryota"/>
</dbReference>
<keyword evidence="2" id="KW-1185">Reference proteome</keyword>
<accession>J7S823</accession>
<reference evidence="2" key="2">
    <citation type="submission" date="2012-08" db="EMBL/GenBank/DDBJ databases">
        <title>Genome sequence of Kazachstania naganishii.</title>
        <authorList>
            <person name="Gordon J.L."/>
            <person name="Armisen D."/>
            <person name="Proux-Wera E."/>
            <person name="OhEigeartaigh S.S."/>
            <person name="Byrne K.P."/>
            <person name="Wolfe K.H."/>
        </authorList>
    </citation>
    <scope>NUCLEOTIDE SEQUENCE [LARGE SCALE GENOMIC DNA]</scope>
    <source>
        <strain evidence="2">ATCC MYA-139 / BCRC 22969 / CBS 8797 / CCRC 22969 / KCTC 17520 / NBRC 10181 / NCYC 3082</strain>
    </source>
</reference>
<dbReference type="EMBL" id="HE978318">
    <property type="protein sequence ID" value="CCK70646.1"/>
    <property type="molecule type" value="Genomic_DNA"/>
</dbReference>
<organism evidence="1 2">
    <name type="scientific">Huiozyma naganishii (strain ATCC MYA-139 / BCRC 22969 / CBS 8797 / KCTC 17520 / NBRC 10181 / NCYC 3082 / Yp74L-3)</name>
    <name type="common">Yeast</name>
    <name type="synonym">Kazachstania naganishii</name>
    <dbReference type="NCBI Taxonomy" id="1071383"/>
    <lineage>
        <taxon>Eukaryota</taxon>
        <taxon>Fungi</taxon>
        <taxon>Dikarya</taxon>
        <taxon>Ascomycota</taxon>
        <taxon>Saccharomycotina</taxon>
        <taxon>Saccharomycetes</taxon>
        <taxon>Saccharomycetales</taxon>
        <taxon>Saccharomycetaceae</taxon>
        <taxon>Huiozyma</taxon>
    </lineage>
</organism>
<dbReference type="AlphaFoldDB" id="J7S823"/>
<gene>
    <name evidence="1" type="primary">KNAG0E03920</name>
    <name evidence="1" type="ordered locus">KNAG_0E03920</name>
</gene>
<dbReference type="HOGENOM" id="CLU_2758120_0_0_1"/>
<proteinExistence type="predicted"/>
<evidence type="ECO:0000313" key="2">
    <source>
        <dbReference type="Proteomes" id="UP000006310"/>
    </source>
</evidence>
<dbReference type="GeneID" id="34526346"/>
<name>J7S823_HUIN7</name>
<reference evidence="1 2" key="1">
    <citation type="journal article" date="2011" name="Proc. Natl. Acad. Sci. U.S.A.">
        <title>Evolutionary erosion of yeast sex chromosomes by mating-type switching accidents.</title>
        <authorList>
            <person name="Gordon J.L."/>
            <person name="Armisen D."/>
            <person name="Proux-Wera E."/>
            <person name="Oheigeartaigh S.S."/>
            <person name="Byrne K.P."/>
            <person name="Wolfe K.H."/>
        </authorList>
    </citation>
    <scope>NUCLEOTIDE SEQUENCE [LARGE SCALE GENOMIC DNA]</scope>
    <source>
        <strain evidence="2">ATCC MYA-139 / BCRC 22969 / CBS 8797 / CCRC 22969 / KCTC 17520 / NBRC 10181 / NCYC 3082</strain>
    </source>
</reference>
<protein>
    <submittedName>
        <fullName evidence="1">Uncharacterized protein</fullName>
    </submittedName>
</protein>